<keyword evidence="6" id="KW-0677">Repeat</keyword>
<evidence type="ECO:0000256" key="8">
    <source>
        <dbReference type="ARBA" id="ARBA00022801"/>
    </source>
</evidence>
<dbReference type="AlphaFoldDB" id="A0A433X7Q6"/>
<protein>
    <recommendedName>
        <fullName evidence="15">Glutathione import ATP-binding protein GsiA</fullName>
        <ecNumber evidence="14">7.4.2.10</ecNumber>
    </recommendedName>
</protein>
<dbReference type="PROSITE" id="PS00211">
    <property type="entry name" value="ABC_TRANSPORTER_1"/>
    <property type="match status" value="2"/>
</dbReference>
<dbReference type="Pfam" id="PF00005">
    <property type="entry name" value="ABC_tran"/>
    <property type="match status" value="2"/>
</dbReference>
<dbReference type="PANTHER" id="PTHR43776">
    <property type="entry name" value="TRANSPORT ATP-BINDING PROTEIN"/>
    <property type="match status" value="1"/>
</dbReference>
<evidence type="ECO:0000256" key="15">
    <source>
        <dbReference type="ARBA" id="ARBA00041187"/>
    </source>
</evidence>
<dbReference type="GO" id="GO:0005886">
    <property type="term" value="C:plasma membrane"/>
    <property type="evidence" value="ECO:0007669"/>
    <property type="project" value="UniProtKB-SubCell"/>
</dbReference>
<keyword evidence="7" id="KW-0547">Nucleotide-binding</keyword>
<evidence type="ECO:0000256" key="1">
    <source>
        <dbReference type="ARBA" id="ARBA00004417"/>
    </source>
</evidence>
<comment type="caution">
    <text evidence="19">The sequence shown here is derived from an EMBL/GenBank/DDBJ whole genome shotgun (WGS) entry which is preliminary data.</text>
</comment>
<evidence type="ECO:0000256" key="16">
    <source>
        <dbReference type="ARBA" id="ARBA00047640"/>
    </source>
</evidence>
<comment type="catalytic activity">
    <reaction evidence="16">
        <text>glutathione(out) + ATP + H2O = glutathione(in) + ADP + phosphate + H(+)</text>
        <dbReference type="Rhea" id="RHEA:29791"/>
        <dbReference type="ChEBI" id="CHEBI:15377"/>
        <dbReference type="ChEBI" id="CHEBI:15378"/>
        <dbReference type="ChEBI" id="CHEBI:30616"/>
        <dbReference type="ChEBI" id="CHEBI:43474"/>
        <dbReference type="ChEBI" id="CHEBI:57925"/>
        <dbReference type="ChEBI" id="CHEBI:456216"/>
        <dbReference type="EC" id="7.4.2.10"/>
    </reaction>
</comment>
<dbReference type="InterPro" id="IPR050319">
    <property type="entry name" value="ABC_transp_ATP-bind"/>
</dbReference>
<keyword evidence="20" id="KW-1185">Reference proteome</keyword>
<dbReference type="Pfam" id="PF08352">
    <property type="entry name" value="oligo_HPY"/>
    <property type="match status" value="2"/>
</dbReference>
<dbReference type="SMART" id="SM00382">
    <property type="entry name" value="AAA"/>
    <property type="match status" value="2"/>
</dbReference>
<dbReference type="CDD" id="cd03257">
    <property type="entry name" value="ABC_NikE_OppD_transporters"/>
    <property type="match status" value="2"/>
</dbReference>
<sequence length="598" mass="65222">MSPEPVLLVEDLRVAFGRTEVVKGVSFRLDAGKTLALVGESGSGKSVTALSIMRLLPERARVTGAIRLGETDMLALSGEALRKARGKKAGMIFQEPMTSLNPVLRVGEQVAEALHYHTDLSKSAARAEVLRLFERVRIPDAARRYDEYPHTFSGGMRQRVMIAMALACKPRLLIADEPTTALDVTIQAEILDLLAELQRETGTAVLFITHDMGVVAEIADDVLVMRHGDILEQGPVRKIFSAPAHDYTRDLLAAVPRLGDMAETDRPVRFRPRPAEQIPASPRRDPAPTPDAEPLLSVDGLVTRFKVRGGMLGRHTGNVHAVEGVSFALRRGETLALVGESGCGKSTTGRSILRLVEPEAGAVRFDGQDVLKAEGQALRTIRQRIQMIFQDPYGSLDPRQTVGSAIAEPMHVHKIARGSEMEDRVASLLRRVELDPGSATRFPHEFSGGQRQRICIARALALDPALVIADEAVSALDVSIKAQVTDLLLDLQDDLGLSYLFISHDMAVVERISHRIAVMHLGRIVETGPRSAVIGSPSHPYTQKLLAAVPVADPEKRRARKRDGVAEELRSPIRSVGFKPEDAVYREVGPGHFVMEGA</sequence>
<dbReference type="OrthoDB" id="9802264at2"/>
<evidence type="ECO:0000259" key="18">
    <source>
        <dbReference type="PROSITE" id="PS50893"/>
    </source>
</evidence>
<evidence type="ECO:0000256" key="13">
    <source>
        <dbReference type="ARBA" id="ARBA00038416"/>
    </source>
</evidence>
<dbReference type="Proteomes" id="UP000281547">
    <property type="component" value="Unassembled WGS sequence"/>
</dbReference>
<comment type="function">
    <text evidence="12">Part of the ABC transporter complex GsiABCD involved in glutathione import. Responsible for energy coupling to the transport system.</text>
</comment>
<name>A0A433X7Q6_9HYPH</name>
<evidence type="ECO:0000313" key="19">
    <source>
        <dbReference type="EMBL" id="RUT30106.1"/>
    </source>
</evidence>
<comment type="subunit">
    <text evidence="2">The complex is composed of two ATP-binding proteins (GsiA), two transmembrane proteins (GsiC and GsiD) and a solute-binding protein (GsiB).</text>
</comment>
<keyword evidence="10" id="KW-1278">Translocase</keyword>
<dbReference type="PANTHER" id="PTHR43776:SF15">
    <property type="entry name" value="GLUTATHIONE IMPORT ATP-BINDING PROTEIN GSIA"/>
    <property type="match status" value="1"/>
</dbReference>
<evidence type="ECO:0000256" key="2">
    <source>
        <dbReference type="ARBA" id="ARBA00011469"/>
    </source>
</evidence>
<keyword evidence="3" id="KW-0813">Transport</keyword>
<keyword evidence="9 19" id="KW-0067">ATP-binding</keyword>
<dbReference type="NCBIfam" id="NF007739">
    <property type="entry name" value="PRK10419.1"/>
    <property type="match status" value="2"/>
</dbReference>
<dbReference type="RefSeq" id="WP_127188886.1">
    <property type="nucleotide sequence ID" value="NZ_RZNJ01000004.1"/>
</dbReference>
<dbReference type="InterPro" id="IPR013563">
    <property type="entry name" value="Oligopep_ABC_C"/>
</dbReference>
<accession>A0A433X7Q6</accession>
<keyword evidence="8" id="KW-0378">Hydrolase</keyword>
<evidence type="ECO:0000256" key="6">
    <source>
        <dbReference type="ARBA" id="ARBA00022737"/>
    </source>
</evidence>
<evidence type="ECO:0000256" key="11">
    <source>
        <dbReference type="ARBA" id="ARBA00023136"/>
    </source>
</evidence>
<evidence type="ECO:0000256" key="12">
    <source>
        <dbReference type="ARBA" id="ARBA00037530"/>
    </source>
</evidence>
<reference evidence="19 20" key="1">
    <citation type="journal article" date="2016" name="Int. J. Syst. Evol. Microbiol.">
        <title>Arsenicitalea aurantiaca gen. nov., sp. nov., a new member of the family Hyphomicrobiaceae, isolated from high-arsenic sediment.</title>
        <authorList>
            <person name="Mu Y."/>
            <person name="Zhou L."/>
            <person name="Zeng X.C."/>
            <person name="Liu L."/>
            <person name="Pan Y."/>
            <person name="Chen X."/>
            <person name="Wang J."/>
            <person name="Li S."/>
            <person name="Li W.J."/>
            <person name="Wang Y."/>
        </authorList>
    </citation>
    <scope>NUCLEOTIDE SEQUENCE [LARGE SCALE GENOMIC DNA]</scope>
    <source>
        <strain evidence="19 20">42-50</strain>
    </source>
</reference>
<comment type="similarity">
    <text evidence="13">Belongs to the ABC transporter superfamily. Glutathione importer (TC 3.A.1.5.11) family.</text>
</comment>
<dbReference type="InterPro" id="IPR017871">
    <property type="entry name" value="ABC_transporter-like_CS"/>
</dbReference>
<feature type="region of interest" description="Disordered" evidence="17">
    <location>
        <begin position="263"/>
        <end position="294"/>
    </location>
</feature>
<evidence type="ECO:0000256" key="4">
    <source>
        <dbReference type="ARBA" id="ARBA00022475"/>
    </source>
</evidence>
<comment type="subcellular location">
    <subcellularLocation>
        <location evidence="1">Cell inner membrane</location>
        <topology evidence="1">Peripheral membrane protein</topology>
    </subcellularLocation>
</comment>
<dbReference type="EMBL" id="RZNJ01000004">
    <property type="protein sequence ID" value="RUT30106.1"/>
    <property type="molecule type" value="Genomic_DNA"/>
</dbReference>
<evidence type="ECO:0000256" key="14">
    <source>
        <dbReference type="ARBA" id="ARBA00039050"/>
    </source>
</evidence>
<feature type="domain" description="ABC transporter" evidence="18">
    <location>
        <begin position="307"/>
        <end position="546"/>
    </location>
</feature>
<evidence type="ECO:0000256" key="3">
    <source>
        <dbReference type="ARBA" id="ARBA00022448"/>
    </source>
</evidence>
<dbReference type="EC" id="7.4.2.10" evidence="14"/>
<gene>
    <name evidence="19" type="ORF">EMQ25_12320</name>
</gene>
<dbReference type="Gene3D" id="3.40.50.300">
    <property type="entry name" value="P-loop containing nucleotide triphosphate hydrolases"/>
    <property type="match status" value="2"/>
</dbReference>
<dbReference type="GO" id="GO:0016887">
    <property type="term" value="F:ATP hydrolysis activity"/>
    <property type="evidence" value="ECO:0007669"/>
    <property type="project" value="InterPro"/>
</dbReference>
<organism evidence="19 20">
    <name type="scientific">Arsenicitalea aurantiaca</name>
    <dbReference type="NCBI Taxonomy" id="1783274"/>
    <lineage>
        <taxon>Bacteria</taxon>
        <taxon>Pseudomonadati</taxon>
        <taxon>Pseudomonadota</taxon>
        <taxon>Alphaproteobacteria</taxon>
        <taxon>Hyphomicrobiales</taxon>
        <taxon>Devosiaceae</taxon>
        <taxon>Arsenicitalea</taxon>
    </lineage>
</organism>
<evidence type="ECO:0000256" key="5">
    <source>
        <dbReference type="ARBA" id="ARBA00022519"/>
    </source>
</evidence>
<dbReference type="InterPro" id="IPR003593">
    <property type="entry name" value="AAA+_ATPase"/>
</dbReference>
<dbReference type="GO" id="GO:0005524">
    <property type="term" value="F:ATP binding"/>
    <property type="evidence" value="ECO:0007669"/>
    <property type="project" value="UniProtKB-KW"/>
</dbReference>
<dbReference type="GO" id="GO:0015833">
    <property type="term" value="P:peptide transport"/>
    <property type="evidence" value="ECO:0007669"/>
    <property type="project" value="InterPro"/>
</dbReference>
<evidence type="ECO:0000256" key="17">
    <source>
        <dbReference type="SAM" id="MobiDB-lite"/>
    </source>
</evidence>
<dbReference type="InterPro" id="IPR027417">
    <property type="entry name" value="P-loop_NTPase"/>
</dbReference>
<dbReference type="SUPFAM" id="SSF52540">
    <property type="entry name" value="P-loop containing nucleoside triphosphate hydrolases"/>
    <property type="match status" value="2"/>
</dbReference>
<keyword evidence="11" id="KW-0472">Membrane</keyword>
<keyword evidence="5" id="KW-0997">Cell inner membrane</keyword>
<evidence type="ECO:0000256" key="10">
    <source>
        <dbReference type="ARBA" id="ARBA00022967"/>
    </source>
</evidence>
<feature type="domain" description="ABC transporter" evidence="18">
    <location>
        <begin position="7"/>
        <end position="252"/>
    </location>
</feature>
<dbReference type="InterPro" id="IPR003439">
    <property type="entry name" value="ABC_transporter-like_ATP-bd"/>
</dbReference>
<evidence type="ECO:0000256" key="7">
    <source>
        <dbReference type="ARBA" id="ARBA00022741"/>
    </source>
</evidence>
<evidence type="ECO:0000256" key="9">
    <source>
        <dbReference type="ARBA" id="ARBA00022840"/>
    </source>
</evidence>
<keyword evidence="4" id="KW-1003">Cell membrane</keyword>
<dbReference type="NCBIfam" id="NF008453">
    <property type="entry name" value="PRK11308.1"/>
    <property type="match status" value="2"/>
</dbReference>
<dbReference type="GO" id="GO:0055085">
    <property type="term" value="P:transmembrane transport"/>
    <property type="evidence" value="ECO:0007669"/>
    <property type="project" value="UniProtKB-ARBA"/>
</dbReference>
<evidence type="ECO:0000313" key="20">
    <source>
        <dbReference type="Proteomes" id="UP000281547"/>
    </source>
</evidence>
<dbReference type="FunFam" id="3.40.50.300:FF:000016">
    <property type="entry name" value="Oligopeptide ABC transporter ATP-binding component"/>
    <property type="match status" value="2"/>
</dbReference>
<proteinExistence type="inferred from homology"/>
<dbReference type="PROSITE" id="PS50893">
    <property type="entry name" value="ABC_TRANSPORTER_2"/>
    <property type="match status" value="2"/>
</dbReference>